<dbReference type="PANTHER" id="PTHR24016">
    <property type="entry name" value="CONSERVED OLIGOMERIC GOLGI COMPLEX SUBUNIT 4"/>
    <property type="match status" value="1"/>
</dbReference>
<protein>
    <recommendedName>
        <fullName evidence="3">Conserved oligomeric Golgi complex subunit 4</fullName>
    </recommendedName>
    <alternativeName>
        <fullName evidence="8">Component of oligomeric Golgi complex 4</fullName>
    </alternativeName>
</protein>
<dbReference type="SMART" id="SM00762">
    <property type="entry name" value="Cog4"/>
    <property type="match status" value="1"/>
</dbReference>
<dbReference type="AlphaFoldDB" id="B6JXE3"/>
<dbReference type="Pfam" id="PF08318">
    <property type="entry name" value="COG4_m"/>
    <property type="match status" value="1"/>
</dbReference>
<dbReference type="OrthoDB" id="47059at2759"/>
<feature type="domain" description="COG4 transport protein middle alpha-helical bundle" evidence="9">
    <location>
        <begin position="165"/>
        <end position="487"/>
    </location>
</feature>
<evidence type="ECO:0000256" key="2">
    <source>
        <dbReference type="ARBA" id="ARBA00009215"/>
    </source>
</evidence>
<evidence type="ECO:0000313" key="12">
    <source>
        <dbReference type="Proteomes" id="UP000001744"/>
    </source>
</evidence>
<dbReference type="Proteomes" id="UP000001744">
    <property type="component" value="Unassembled WGS sequence"/>
</dbReference>
<dbReference type="EMBL" id="KE651166">
    <property type="protein sequence ID" value="EEB06044.1"/>
    <property type="molecule type" value="Genomic_DNA"/>
</dbReference>
<dbReference type="VEuPathDB" id="FungiDB:SJAG_01071"/>
<evidence type="ECO:0000259" key="9">
    <source>
        <dbReference type="SMART" id="SM00762"/>
    </source>
</evidence>
<dbReference type="InterPro" id="IPR048682">
    <property type="entry name" value="COG4"/>
</dbReference>
<accession>B6JXE3</accession>
<keyword evidence="6" id="KW-0333">Golgi apparatus</keyword>
<evidence type="ECO:0000256" key="6">
    <source>
        <dbReference type="ARBA" id="ARBA00023034"/>
    </source>
</evidence>
<dbReference type="Gene3D" id="1.20.58.1970">
    <property type="match status" value="1"/>
</dbReference>
<evidence type="ECO:0000256" key="3">
    <source>
        <dbReference type="ARBA" id="ARBA00020975"/>
    </source>
</evidence>
<keyword evidence="5" id="KW-0653">Protein transport</keyword>
<evidence type="ECO:0000256" key="1">
    <source>
        <dbReference type="ARBA" id="ARBA00004395"/>
    </source>
</evidence>
<dbReference type="InterPro" id="IPR048684">
    <property type="entry name" value="COG4_C"/>
</dbReference>
<evidence type="ECO:0000313" key="10">
    <source>
        <dbReference type="EMBL" id="EEB06044.1"/>
    </source>
</evidence>
<dbReference type="HOGENOM" id="CLU_014853_3_1_1"/>
<comment type="similarity">
    <text evidence="2">Belongs to the COG4 family.</text>
</comment>
<evidence type="ECO:0000256" key="8">
    <source>
        <dbReference type="ARBA" id="ARBA00031340"/>
    </source>
</evidence>
<dbReference type="Pfam" id="PF20662">
    <property type="entry name" value="COG4_C"/>
    <property type="match status" value="1"/>
</dbReference>
<dbReference type="Pfam" id="PF20663">
    <property type="entry name" value="COG4_N"/>
    <property type="match status" value="1"/>
</dbReference>
<reference evidence="10 12" key="1">
    <citation type="journal article" date="2011" name="Science">
        <title>Comparative functional genomics of the fission yeasts.</title>
        <authorList>
            <person name="Rhind N."/>
            <person name="Chen Z."/>
            <person name="Yassour M."/>
            <person name="Thompson D.A."/>
            <person name="Haas B.J."/>
            <person name="Habib N."/>
            <person name="Wapinski I."/>
            <person name="Roy S."/>
            <person name="Lin M.F."/>
            <person name="Heiman D.I."/>
            <person name="Young S.K."/>
            <person name="Furuya K."/>
            <person name="Guo Y."/>
            <person name="Pidoux A."/>
            <person name="Chen H.M."/>
            <person name="Robbertse B."/>
            <person name="Goldberg J.M."/>
            <person name="Aoki K."/>
            <person name="Bayne E.H."/>
            <person name="Berlin A.M."/>
            <person name="Desjardins C.A."/>
            <person name="Dobbs E."/>
            <person name="Dukaj L."/>
            <person name="Fan L."/>
            <person name="FitzGerald M.G."/>
            <person name="French C."/>
            <person name="Gujja S."/>
            <person name="Hansen K."/>
            <person name="Keifenheim D."/>
            <person name="Levin J.Z."/>
            <person name="Mosher R.A."/>
            <person name="Mueller C.A."/>
            <person name="Pfiffner J."/>
            <person name="Priest M."/>
            <person name="Russ C."/>
            <person name="Smialowska A."/>
            <person name="Swoboda P."/>
            <person name="Sykes S.M."/>
            <person name="Vaughn M."/>
            <person name="Vengrova S."/>
            <person name="Yoder R."/>
            <person name="Zeng Q."/>
            <person name="Allshire R."/>
            <person name="Baulcombe D."/>
            <person name="Birren B.W."/>
            <person name="Brown W."/>
            <person name="Ekwall K."/>
            <person name="Kellis M."/>
            <person name="Leatherwood J."/>
            <person name="Levin H."/>
            <person name="Margalit H."/>
            <person name="Martienssen R."/>
            <person name="Nieduszynski C.A."/>
            <person name="Spatafora J.W."/>
            <person name="Friedman N."/>
            <person name="Dalgaard J.Z."/>
            <person name="Baumann P."/>
            <person name="Niki H."/>
            <person name="Regev A."/>
            <person name="Nusbaum C."/>
        </authorList>
    </citation>
    <scope>NUCLEOTIDE SEQUENCE [LARGE SCALE GENOMIC DNA]</scope>
    <source>
        <strain evidence="12">yFS275 / FY16936</strain>
    </source>
</reference>
<gene>
    <name evidence="11" type="primary">cog4</name>
    <name evidence="10" type="ORF">SJAG_01071</name>
</gene>
<dbReference type="InterPro" id="IPR048680">
    <property type="entry name" value="COG4_N"/>
</dbReference>
<evidence type="ECO:0000256" key="5">
    <source>
        <dbReference type="ARBA" id="ARBA00022927"/>
    </source>
</evidence>
<dbReference type="InterPro" id="IPR013167">
    <property type="entry name" value="COG4_M"/>
</dbReference>
<name>B6JXE3_SCHJY</name>
<evidence type="ECO:0000313" key="11">
    <source>
        <dbReference type="JaponicusDB" id="SJAG_01071"/>
    </source>
</evidence>
<comment type="subcellular location">
    <subcellularLocation>
        <location evidence="1">Golgi apparatus membrane</location>
        <topology evidence="1">Peripheral membrane protein</topology>
    </subcellularLocation>
</comment>
<dbReference type="JaponicusDB" id="SJAG_01071">
    <property type="gene designation" value="cog4"/>
</dbReference>
<dbReference type="PANTHER" id="PTHR24016:SF0">
    <property type="entry name" value="CONSERVED OLIGOMERIC GOLGI COMPLEX SUBUNIT 4"/>
    <property type="match status" value="1"/>
</dbReference>
<keyword evidence="4" id="KW-0813">Transport</keyword>
<dbReference type="GO" id="GO:0000139">
    <property type="term" value="C:Golgi membrane"/>
    <property type="evidence" value="ECO:0007669"/>
    <property type="project" value="UniProtKB-SubCell"/>
</dbReference>
<dbReference type="STRING" id="402676.B6JXE3"/>
<keyword evidence="7" id="KW-0472">Membrane</keyword>
<evidence type="ECO:0000256" key="7">
    <source>
        <dbReference type="ARBA" id="ARBA00023136"/>
    </source>
</evidence>
<dbReference type="GeneID" id="7048314"/>
<organism evidence="10 12">
    <name type="scientific">Schizosaccharomyces japonicus (strain yFS275 / FY16936)</name>
    <name type="common">Fission yeast</name>
    <dbReference type="NCBI Taxonomy" id="402676"/>
    <lineage>
        <taxon>Eukaryota</taxon>
        <taxon>Fungi</taxon>
        <taxon>Dikarya</taxon>
        <taxon>Ascomycota</taxon>
        <taxon>Taphrinomycotina</taxon>
        <taxon>Schizosaccharomycetes</taxon>
        <taxon>Schizosaccharomycetales</taxon>
        <taxon>Schizosaccharomycetaceae</taxon>
        <taxon>Schizosaccharomyces</taxon>
    </lineage>
</organism>
<dbReference type="RefSeq" id="XP_002172337.1">
    <property type="nucleotide sequence ID" value="XM_002172301.2"/>
</dbReference>
<dbReference type="eggNOG" id="KOG0412">
    <property type="taxonomic scope" value="Eukaryota"/>
</dbReference>
<sequence length="739" mass="85259">MDTTLELSGIQSSKDIDTVFEALKTKAENADHALASKVNEVKHLLEKQQSLQSILSRITRVVQDATELEVAFTETKDVDHRLIERIQQIDLEQNRAKECLLYVRQIKDFKRCLRDLGVAMERQHWEQAADCIHQANSTSSAIINSEFAKISVPSTEQPLVPVETLRQATDSLYTLFLREFQRAAREQDQRKITRFFKLFPLIGKDKEGVDAYWHIFGGLIAAKARATMDQPVSHVLFFSQAFAGLLEHVSTIINNHLPLVHRYYKAENAIDVIGKLQSDCDHQGTLIINTMLEERKTLQLIAQIRSYTYQSLKARLQGRVIPIEQREAEAVPLLTLHPVLNEHGSIFSRWNAYKQFISQLVWQLGRDEYKPGAPITIPEGTKVPLAPLFAKSRIEECLAQRLLSMQIEMERYYFRHSVEIALEMEEMDWSNMPFVSSLVDDVMYIAKQVLERLFYAGNAKLFCTFVDETFVKVLTDDFTTYVLSKENAMRTMPKNVVPRRGVSLKPSENHNNQLCALLNIASLVANFARRITDALRQNIQQVYGFGEDTFVVEKSLSKIDNFVKNFDRIQDRNLSIYFSTFVIPKINKLLFNSFGTVNYKMSLEEYSAVADAKRSNLAHLRPQWKKLTEFPEFTLENQTQLLELSCKEAAHILEEYLLKKFQWTEYGAMILESDISSAISIFVSDHQRYRSFFNKLQELLMLVVWESEKPDPQQVLNDLNLQEVNVNDVRTMLSRRVDS</sequence>
<proteinExistence type="inferred from homology"/>
<evidence type="ECO:0000256" key="4">
    <source>
        <dbReference type="ARBA" id="ARBA00022448"/>
    </source>
</evidence>
<dbReference type="GO" id="GO:0015031">
    <property type="term" value="P:protein transport"/>
    <property type="evidence" value="ECO:0007669"/>
    <property type="project" value="UniProtKB-KW"/>
</dbReference>
<dbReference type="OMA" id="RASECQQ"/>
<keyword evidence="12" id="KW-1185">Reference proteome</keyword>